<reference evidence="1 2" key="1">
    <citation type="journal article" date="2010" name="Nature">
        <title>Nitrite-driven anaerobic methane oxidation by oxygenic bacteria.</title>
        <authorList>
            <person name="Ettwig K.F."/>
            <person name="Butler M.K."/>
            <person name="Le Paslier D."/>
            <person name="Pelletier E."/>
            <person name="Mangenot S."/>
            <person name="Kuypers M.M.M."/>
            <person name="Schreiber F."/>
            <person name="Dutilh B.E."/>
            <person name="Zedelius J."/>
            <person name="de Beer D."/>
            <person name="Gloerich J."/>
            <person name="Wessels H.J.C.T."/>
            <person name="van Allen T."/>
            <person name="Luesken F."/>
            <person name="Wu M."/>
            <person name="van de Pas-Schoonen K.T."/>
            <person name="Op den Camp H.J.M."/>
            <person name="Janssen-Megens E.M."/>
            <person name="Francoijs K-J."/>
            <person name="Stunnenberg H."/>
            <person name="Weissenbach J."/>
            <person name="Jetten M.S.M."/>
            <person name="Strous M."/>
        </authorList>
    </citation>
    <scope>NUCLEOTIDE SEQUENCE [LARGE SCALE GENOMIC DNA]</scope>
</reference>
<dbReference type="HOGENOM" id="CLU_2567487_0_0_0"/>
<dbReference type="EMBL" id="FP565575">
    <property type="protein sequence ID" value="CBE69576.1"/>
    <property type="molecule type" value="Genomic_DNA"/>
</dbReference>
<accession>D5MJJ1</accession>
<sequence>MTRRTGQTRHRSFTVLSWSQSLTGKRVIKCVKRHALHFGLRHQLCTTRARDAPDDTAAPRMASNEAVENPGIHLFVACYPG</sequence>
<protein>
    <submittedName>
        <fullName evidence="1">Uncharacterized protein</fullName>
    </submittedName>
</protein>
<organism evidence="1 2">
    <name type="scientific">Methylomirabilis oxygeniifera</name>
    <dbReference type="NCBI Taxonomy" id="671143"/>
    <lineage>
        <taxon>Bacteria</taxon>
        <taxon>Candidatus Methylomirabilota</taxon>
        <taxon>Candidatus Methylomirabilia</taxon>
        <taxon>Candidatus Methylomirabilales</taxon>
        <taxon>Candidatus Methylomirabilaceae</taxon>
        <taxon>Candidatus Methylomirabilis</taxon>
    </lineage>
</organism>
<name>D5MJJ1_METO1</name>
<gene>
    <name evidence="1" type="ORF">DAMO_2503</name>
</gene>
<dbReference type="KEGG" id="mox:DAMO_2503"/>
<proteinExistence type="predicted"/>
<dbReference type="AlphaFoldDB" id="D5MJJ1"/>
<evidence type="ECO:0000313" key="1">
    <source>
        <dbReference type="EMBL" id="CBE69576.1"/>
    </source>
</evidence>
<evidence type="ECO:0000313" key="2">
    <source>
        <dbReference type="Proteomes" id="UP000006898"/>
    </source>
</evidence>
<dbReference type="Proteomes" id="UP000006898">
    <property type="component" value="Chromosome"/>
</dbReference>